<dbReference type="AlphaFoldDB" id="A0AAD6XJQ3"/>
<evidence type="ECO:0000313" key="1">
    <source>
        <dbReference type="EMBL" id="KAJ7079566.1"/>
    </source>
</evidence>
<dbReference type="EMBL" id="JARJCN010000059">
    <property type="protein sequence ID" value="KAJ7079566.1"/>
    <property type="molecule type" value="Genomic_DNA"/>
</dbReference>
<proteinExistence type="predicted"/>
<name>A0AAD6XJQ3_9AGAR</name>
<evidence type="ECO:0000313" key="2">
    <source>
        <dbReference type="Proteomes" id="UP001222325"/>
    </source>
</evidence>
<organism evidence="1 2">
    <name type="scientific">Mycena belliarum</name>
    <dbReference type="NCBI Taxonomy" id="1033014"/>
    <lineage>
        <taxon>Eukaryota</taxon>
        <taxon>Fungi</taxon>
        <taxon>Dikarya</taxon>
        <taxon>Basidiomycota</taxon>
        <taxon>Agaricomycotina</taxon>
        <taxon>Agaricomycetes</taxon>
        <taxon>Agaricomycetidae</taxon>
        <taxon>Agaricales</taxon>
        <taxon>Marasmiineae</taxon>
        <taxon>Mycenaceae</taxon>
        <taxon>Mycena</taxon>
    </lineage>
</organism>
<keyword evidence="2" id="KW-1185">Reference proteome</keyword>
<accession>A0AAD6XJQ3</accession>
<sequence>MLPILRSSFSFRLFSFRLFLSRLFLSLLFSWTVFAFVIRIHPGLISRSWASGALRSCIMPRPDAINASAPSFVLRPSSFGDVFFWAAVASCVR</sequence>
<dbReference type="Proteomes" id="UP001222325">
    <property type="component" value="Unassembled WGS sequence"/>
</dbReference>
<protein>
    <submittedName>
        <fullName evidence="1">Uncharacterized protein</fullName>
    </submittedName>
</protein>
<gene>
    <name evidence="1" type="ORF">B0H15DRAFT_858239</name>
</gene>
<comment type="caution">
    <text evidence="1">The sequence shown here is derived from an EMBL/GenBank/DDBJ whole genome shotgun (WGS) entry which is preliminary data.</text>
</comment>
<reference evidence="1" key="1">
    <citation type="submission" date="2023-03" db="EMBL/GenBank/DDBJ databases">
        <title>Massive genome expansion in bonnet fungi (Mycena s.s.) driven by repeated elements and novel gene families across ecological guilds.</title>
        <authorList>
            <consortium name="Lawrence Berkeley National Laboratory"/>
            <person name="Harder C.B."/>
            <person name="Miyauchi S."/>
            <person name="Viragh M."/>
            <person name="Kuo A."/>
            <person name="Thoen E."/>
            <person name="Andreopoulos B."/>
            <person name="Lu D."/>
            <person name="Skrede I."/>
            <person name="Drula E."/>
            <person name="Henrissat B."/>
            <person name="Morin E."/>
            <person name="Kohler A."/>
            <person name="Barry K."/>
            <person name="LaButti K."/>
            <person name="Morin E."/>
            <person name="Salamov A."/>
            <person name="Lipzen A."/>
            <person name="Mereny Z."/>
            <person name="Hegedus B."/>
            <person name="Baldrian P."/>
            <person name="Stursova M."/>
            <person name="Weitz H."/>
            <person name="Taylor A."/>
            <person name="Grigoriev I.V."/>
            <person name="Nagy L.G."/>
            <person name="Martin F."/>
            <person name="Kauserud H."/>
        </authorList>
    </citation>
    <scope>NUCLEOTIDE SEQUENCE</scope>
    <source>
        <strain evidence="1">CBHHK173m</strain>
    </source>
</reference>